<sequence length="128" mass="13526">MTSAAEVIMNFSTAAVSATSFEPTTFEPTPSVPMPSVLTSTFPTPFEPTSPPPGVVTEILTKGSHVDDGVFAALIAAIAVSVLLLLVCIGVLLLWSSSRHKGSYATNETEGEEGEDEEEALQRTRVED</sequence>
<evidence type="ECO:0000256" key="2">
    <source>
        <dbReference type="SAM" id="Phobius"/>
    </source>
</evidence>
<evidence type="ECO:0000313" key="3">
    <source>
        <dbReference type="Ensembl" id="ENSGACP00000020608.1"/>
    </source>
</evidence>
<keyword evidence="2" id="KW-0812">Transmembrane</keyword>
<dbReference type="AlphaFoldDB" id="G3PSM2"/>
<proteinExistence type="predicted"/>
<feature type="transmembrane region" description="Helical" evidence="2">
    <location>
        <begin position="70"/>
        <end position="95"/>
    </location>
</feature>
<accession>G3PSM2</accession>
<dbReference type="InParanoid" id="G3PSM2"/>
<feature type="compositionally biased region" description="Acidic residues" evidence="1">
    <location>
        <begin position="109"/>
        <end position="119"/>
    </location>
</feature>
<reference evidence="3" key="1">
    <citation type="submission" date="2006-01" db="EMBL/GenBank/DDBJ databases">
        <authorList>
            <person name="Lindblad-Toh K."/>
            <person name="Mauceli E."/>
            <person name="Grabherr M."/>
            <person name="Chang J.L."/>
            <person name="Lander E.S."/>
        </authorList>
    </citation>
    <scope>NUCLEOTIDE SEQUENCE [LARGE SCALE GENOMIC DNA]</scope>
</reference>
<feature type="region of interest" description="Disordered" evidence="1">
    <location>
        <begin position="101"/>
        <end position="128"/>
    </location>
</feature>
<keyword evidence="2" id="KW-1133">Transmembrane helix</keyword>
<keyword evidence="2" id="KW-0472">Membrane</keyword>
<feature type="region of interest" description="Disordered" evidence="1">
    <location>
        <begin position="26"/>
        <end position="50"/>
    </location>
</feature>
<name>G3PSM2_GASAC</name>
<protein>
    <submittedName>
        <fullName evidence="3">Uncharacterized protein</fullName>
    </submittedName>
</protein>
<dbReference type="Ensembl" id="ENSGACT00000020647.1">
    <property type="protein sequence ID" value="ENSGACP00000020608.1"/>
    <property type="gene ID" value="ENSGACG00000015628.1"/>
</dbReference>
<organism evidence="3">
    <name type="scientific">Gasterosteus aculeatus</name>
    <name type="common">Three-spined stickleback</name>
    <dbReference type="NCBI Taxonomy" id="69293"/>
    <lineage>
        <taxon>Eukaryota</taxon>
        <taxon>Metazoa</taxon>
        <taxon>Chordata</taxon>
        <taxon>Craniata</taxon>
        <taxon>Vertebrata</taxon>
        <taxon>Euteleostomi</taxon>
        <taxon>Actinopterygii</taxon>
        <taxon>Neopterygii</taxon>
        <taxon>Teleostei</taxon>
        <taxon>Neoteleostei</taxon>
        <taxon>Acanthomorphata</taxon>
        <taxon>Eupercaria</taxon>
        <taxon>Perciformes</taxon>
        <taxon>Cottioidei</taxon>
        <taxon>Gasterosteales</taxon>
        <taxon>Gasterosteidae</taxon>
        <taxon>Gasterosteus</taxon>
    </lineage>
</organism>
<dbReference type="Bgee" id="ENSGACG00000015628">
    <property type="expression patterns" value="Expressed in heart and 13 other cell types or tissues"/>
</dbReference>
<evidence type="ECO:0000256" key="1">
    <source>
        <dbReference type="SAM" id="MobiDB-lite"/>
    </source>
</evidence>
<reference evidence="3" key="2">
    <citation type="submission" date="2024-04" db="UniProtKB">
        <authorList>
            <consortium name="Ensembl"/>
        </authorList>
    </citation>
    <scope>IDENTIFICATION</scope>
</reference>